<keyword evidence="1" id="KW-0812">Transmembrane</keyword>
<dbReference type="AlphaFoldDB" id="A0A0C6P1N2"/>
<dbReference type="Pfam" id="PF09842">
    <property type="entry name" value="DUF2069"/>
    <property type="match status" value="1"/>
</dbReference>
<evidence type="ECO:0000256" key="1">
    <source>
        <dbReference type="SAM" id="Phobius"/>
    </source>
</evidence>
<dbReference type="EMBL" id="HE965806">
    <property type="protein sequence ID" value="CCJ53328.1"/>
    <property type="molecule type" value="Genomic_DNA"/>
</dbReference>
<sequence length="123" mass="13267">MNAELNPTLRRGAAACLLALIVLCVAWETVLAPIRPGGSWLFLKALPLAFPLRGVLRGNLYTFQWAAMLVLLYLMEGVVRAMSDPAPLSAALGGVEIVLSGGFFLCAILYVRPAKRAARRSRA</sequence>
<dbReference type="InterPro" id="IPR018643">
    <property type="entry name" value="DUF2069_membrane"/>
</dbReference>
<dbReference type="OrthoDB" id="9181360at2"/>
<proteinExistence type="predicted"/>
<dbReference type="RefSeq" id="WP_003812700.1">
    <property type="nucleotide sequence ID" value="NC_019382.1"/>
</dbReference>
<dbReference type="Proteomes" id="UP000007564">
    <property type="component" value="Chromosome"/>
</dbReference>
<dbReference type="KEGG" id="bbh:BN112_1411"/>
<organism evidence="2 3">
    <name type="scientific">Bordetella bronchiseptica 253</name>
    <dbReference type="NCBI Taxonomy" id="568707"/>
    <lineage>
        <taxon>Bacteria</taxon>
        <taxon>Pseudomonadati</taxon>
        <taxon>Pseudomonadota</taxon>
        <taxon>Betaproteobacteria</taxon>
        <taxon>Burkholderiales</taxon>
        <taxon>Alcaligenaceae</taxon>
        <taxon>Bordetella</taxon>
    </lineage>
</organism>
<feature type="transmembrane region" description="Helical" evidence="1">
    <location>
        <begin position="12"/>
        <end position="34"/>
    </location>
</feature>
<evidence type="ECO:0000313" key="3">
    <source>
        <dbReference type="Proteomes" id="UP000007564"/>
    </source>
</evidence>
<evidence type="ECO:0000313" key="2">
    <source>
        <dbReference type="EMBL" id="CCJ53328.1"/>
    </source>
</evidence>
<name>A0A0C6P1N2_BORBO</name>
<gene>
    <name evidence="2" type="ORF">BN112_1411</name>
</gene>
<feature type="transmembrane region" description="Helical" evidence="1">
    <location>
        <begin position="87"/>
        <end position="111"/>
    </location>
</feature>
<accession>A0A0C6P1N2</accession>
<protein>
    <submittedName>
        <fullName evidence="2">Putative membrane protein</fullName>
    </submittedName>
</protein>
<dbReference type="HOGENOM" id="CLU_122357_0_1_4"/>
<dbReference type="GeneID" id="93203689"/>
<keyword evidence="1" id="KW-1133">Transmembrane helix</keyword>
<reference evidence="2 3" key="1">
    <citation type="journal article" date="2012" name="BMC Genomics">
        <title>Comparative genomics of the classical Bordetella subspecies: the evolution and exchange of virulence-associated diversity amongst closely related pathogens.</title>
        <authorList>
            <person name="Park J."/>
            <person name="Zhang Y."/>
            <person name="Buboltz A.M."/>
            <person name="Zhang X."/>
            <person name="Schuster S.C."/>
            <person name="Ahuja U."/>
            <person name="Liu M."/>
            <person name="Miller J.F."/>
            <person name="Sebaihia M."/>
            <person name="Bentley S.D."/>
            <person name="Parkhill J."/>
            <person name="Harvill E.T."/>
        </authorList>
    </citation>
    <scope>NUCLEOTIDE SEQUENCE [LARGE SCALE GENOMIC DNA]</scope>
    <source>
        <strain evidence="2 3">253</strain>
    </source>
</reference>
<keyword evidence="1" id="KW-0472">Membrane</keyword>